<reference evidence="7 8" key="1">
    <citation type="submission" date="2019-06" db="EMBL/GenBank/DDBJ databases">
        <title>A chromosomal-level reference genome of Carpinus fangiana (Coryloideae, Betulaceae).</title>
        <authorList>
            <person name="Yang X."/>
            <person name="Wang Z."/>
            <person name="Zhang L."/>
            <person name="Hao G."/>
            <person name="Liu J."/>
            <person name="Yang Y."/>
        </authorList>
    </citation>
    <scope>NUCLEOTIDE SEQUENCE [LARGE SCALE GENOMIC DNA]</scope>
    <source>
        <strain evidence="7">Cfa_2016G</strain>
        <tissue evidence="7">Leaf</tissue>
    </source>
</reference>
<dbReference type="PANTHER" id="PTHR48287:SF1">
    <property type="entry name" value="ARM REPEAT SUPERFAMILY PROTEIN"/>
    <property type="match status" value="1"/>
</dbReference>
<feature type="domain" description="RRP12 HEAT" evidence="5">
    <location>
        <begin position="359"/>
        <end position="648"/>
    </location>
</feature>
<comment type="caution">
    <text evidence="7">The sequence shown here is derived from an EMBL/GenBank/DDBJ whole genome shotgun (WGS) entry which is preliminary data.</text>
</comment>
<dbReference type="Gene3D" id="1.25.10.10">
    <property type="entry name" value="Leucine-rich Repeat Variant"/>
    <property type="match status" value="1"/>
</dbReference>
<feature type="compositionally biased region" description="Gly residues" evidence="4">
    <location>
        <begin position="1232"/>
        <end position="1243"/>
    </location>
</feature>
<comment type="subcellular location">
    <subcellularLocation>
        <location evidence="1">Nucleus</location>
    </subcellularLocation>
</comment>
<feature type="compositionally biased region" description="Basic residues" evidence="4">
    <location>
        <begin position="1013"/>
        <end position="1023"/>
    </location>
</feature>
<dbReference type="EMBL" id="VIBQ01000013">
    <property type="protein sequence ID" value="KAB8346247.1"/>
    <property type="molecule type" value="Genomic_DNA"/>
</dbReference>
<evidence type="ECO:0000313" key="8">
    <source>
        <dbReference type="Proteomes" id="UP000327013"/>
    </source>
</evidence>
<dbReference type="SUPFAM" id="SSF48371">
    <property type="entry name" value="ARM repeat"/>
    <property type="match status" value="1"/>
</dbReference>
<keyword evidence="3" id="KW-0539">Nucleus</keyword>
<name>A0A5N6KV68_9ROSI</name>
<dbReference type="OrthoDB" id="2192888at2759"/>
<protein>
    <submittedName>
        <fullName evidence="7">Uncharacterized protein</fullName>
    </submittedName>
</protein>
<accession>A0A5N6KV68</accession>
<dbReference type="InterPro" id="IPR011989">
    <property type="entry name" value="ARM-like"/>
</dbReference>
<evidence type="ECO:0000256" key="1">
    <source>
        <dbReference type="ARBA" id="ARBA00004123"/>
    </source>
</evidence>
<keyword evidence="8" id="KW-1185">Reference proteome</keyword>
<sequence>MATTPAEQQHPATSEGIVKLNERLDQIRSQPKQQNQQQTGVVLSAVEDTLRDDQKTEFTPTAYFAALLSLLNQYVSAAGIVNKDVATAVVYLLDLVTPHVPTPLLRSKFEPILTSLAPSLTHPDADAPFLRSAIGCLVSLLVVQDNQAWARPQSQVGPRQAAAGLLNLSVDHRPKVRKRAQEGLAVVLQSRPPGPSRDHPAAEMCAETALRGFQSLATLSGQSKKQRGEHEHEPELIHTMQLIKTIASASGGWPARSLDSLCEVLFAVARSKSEFLTMTAFDVFEAILAGMANEDSSDKIARLLDAITELQPSQNDTQLLPPWIAIISRGYDVYAQVEPDEAFQKLPIVFESIAAFMASPSFNIRISASECLVSFMVNCVPPNVLLEPSVYDEKTLEKLAATATNLFSVKYQSAWMEVFTVLGAMLENLRWQSWPLLSKPLATVGELRSNESFAGKDAADAVISKAITAIGPDRVLEVLPLNLAKSVPGQPGRAWMLPLLRDNISNTRLGHFKKELVPLSELLFQRVMAAGEQKTMETKIFETLVQQIWACLPGYCDRPLDLQEAFDQAFAEMISKLLYQQPEMRLRLCQALQNLVEGFKAVASTDEAEPEDLILQGRISRADAQKALDYMSTFSSNMLAVLFNVYGETATGQRGPILACVDAFLSITKPAELAETFARVSEMLDSTLKEANAAEKPTKANRDQKNTGVTPMTHALMDIVVAMSIYIPRDSFQSLFGIASALITQKAEPQLQKKAYKLIPRLSSSETGVLALTERGVQLRQMLIDNAENTVVPARKDRLNAIAEVVRVLSPDELYFIPSVLPEVILCTKETNERAREAAFDLIVTMGEKMQEGGTIDNSKVTHMAADAAPTTASIDEFFTMLSAGLAGTTPHMISASVTALSRALYQFKDSLSEPAITDIVQTMDLFLKSPTREVVRSVLGFIKICVISLPIEMMTPRLHSLVPSLMTWSHEHKAHFRAKVKNILERMIRRYGFAAVEAHCPPEDKKLITNIRKTRERRKRKRATDGEEGDDAAASKSQPQHAKYGNEFDEAIYGSDDDSAAGSGSDDDAAGAGVALRAQNGGKARRTQQAFIHEDGDEPLDLLDKRSLAHISSTRPLKARQTPGATRLSGRSKVDVESGKLLLGADGDSDSDAEMGGADGGEGVSLESGINAYVDAIRSRDAPQRGQKGKLKFTNKPRGGFDEDDEDGDDGMEVDQAQKKPRPSPGKGEIARGGGRGRGGGKFPQRRGLGVEKSHGRGGAKSPRGRGGFGGRGGGRGRAR</sequence>
<feature type="region of interest" description="Disordered" evidence="4">
    <location>
        <begin position="1008"/>
        <end position="1043"/>
    </location>
</feature>
<dbReference type="PANTHER" id="PTHR48287">
    <property type="entry name" value="ARM REPEAT SUPERFAMILY PROTEIN"/>
    <property type="match status" value="1"/>
</dbReference>
<dbReference type="InterPro" id="IPR057860">
    <property type="entry name" value="HEAT_RRP12_N"/>
</dbReference>
<feature type="domain" description="RRP12 N-terminal HEAT" evidence="6">
    <location>
        <begin position="31"/>
        <end position="288"/>
    </location>
</feature>
<feature type="compositionally biased region" description="Acidic residues" evidence="4">
    <location>
        <begin position="1203"/>
        <end position="1214"/>
    </location>
</feature>
<evidence type="ECO:0000256" key="3">
    <source>
        <dbReference type="ARBA" id="ARBA00023242"/>
    </source>
</evidence>
<evidence type="ECO:0000313" key="7">
    <source>
        <dbReference type="EMBL" id="KAB8346247.1"/>
    </source>
</evidence>
<evidence type="ECO:0000256" key="2">
    <source>
        <dbReference type="ARBA" id="ARBA00007690"/>
    </source>
</evidence>
<gene>
    <name evidence="7" type="ORF">FH972_023292</name>
</gene>
<dbReference type="InterPro" id="IPR052087">
    <property type="entry name" value="RRP12"/>
</dbReference>
<dbReference type="InterPro" id="IPR016024">
    <property type="entry name" value="ARM-type_fold"/>
</dbReference>
<dbReference type="GO" id="GO:0005634">
    <property type="term" value="C:nucleus"/>
    <property type="evidence" value="ECO:0007669"/>
    <property type="project" value="UniProtKB-SubCell"/>
</dbReference>
<dbReference type="Pfam" id="PF25772">
    <property type="entry name" value="HEAT_RRP12_N"/>
    <property type="match status" value="1"/>
</dbReference>
<feature type="compositionally biased region" description="Gly residues" evidence="4">
    <location>
        <begin position="1266"/>
        <end position="1275"/>
    </location>
</feature>
<feature type="region of interest" description="Disordered" evidence="4">
    <location>
        <begin position="1114"/>
        <end position="1281"/>
    </location>
</feature>
<evidence type="ECO:0000259" key="5">
    <source>
        <dbReference type="Pfam" id="PF08161"/>
    </source>
</evidence>
<evidence type="ECO:0000259" key="6">
    <source>
        <dbReference type="Pfam" id="PF25772"/>
    </source>
</evidence>
<proteinExistence type="inferred from homology"/>
<organism evidence="7 8">
    <name type="scientific">Carpinus fangiana</name>
    <dbReference type="NCBI Taxonomy" id="176857"/>
    <lineage>
        <taxon>Eukaryota</taxon>
        <taxon>Viridiplantae</taxon>
        <taxon>Streptophyta</taxon>
        <taxon>Embryophyta</taxon>
        <taxon>Tracheophyta</taxon>
        <taxon>Spermatophyta</taxon>
        <taxon>Magnoliopsida</taxon>
        <taxon>eudicotyledons</taxon>
        <taxon>Gunneridae</taxon>
        <taxon>Pentapetalae</taxon>
        <taxon>rosids</taxon>
        <taxon>fabids</taxon>
        <taxon>Fagales</taxon>
        <taxon>Betulaceae</taxon>
        <taxon>Carpinus</taxon>
    </lineage>
</organism>
<evidence type="ECO:0000256" key="4">
    <source>
        <dbReference type="SAM" id="MobiDB-lite"/>
    </source>
</evidence>
<dbReference type="InterPro" id="IPR012978">
    <property type="entry name" value="HEAT_RRP12"/>
</dbReference>
<dbReference type="Pfam" id="PF08161">
    <property type="entry name" value="RRP12_HEAT"/>
    <property type="match status" value="1"/>
</dbReference>
<dbReference type="Proteomes" id="UP000327013">
    <property type="component" value="Unassembled WGS sequence"/>
</dbReference>
<comment type="similarity">
    <text evidence="2">Belongs to the RRP12 family.</text>
</comment>